<evidence type="ECO:0000313" key="9">
    <source>
        <dbReference type="Proteomes" id="UP001085076"/>
    </source>
</evidence>
<dbReference type="Pfam" id="PF13923">
    <property type="entry name" value="zf-C3HC4_2"/>
    <property type="match status" value="1"/>
</dbReference>
<keyword evidence="2 5" id="KW-0863">Zinc-finger</keyword>
<evidence type="ECO:0000259" key="7">
    <source>
        <dbReference type="PROSITE" id="PS50089"/>
    </source>
</evidence>
<name>A0A9D5D1N2_9LILI</name>
<evidence type="ECO:0000256" key="3">
    <source>
        <dbReference type="ARBA" id="ARBA00022833"/>
    </source>
</evidence>
<dbReference type="CDD" id="cd16525">
    <property type="entry name" value="RING-HC_PCGF"/>
    <property type="match status" value="1"/>
</dbReference>
<feature type="compositionally biased region" description="Polar residues" evidence="6">
    <location>
        <begin position="206"/>
        <end position="221"/>
    </location>
</feature>
<comment type="caution">
    <text evidence="8">The sequence shown here is derived from an EMBL/GenBank/DDBJ whole genome shotgun (WGS) entry which is preliminary data.</text>
</comment>
<dbReference type="PROSITE" id="PS50089">
    <property type="entry name" value="ZF_RING_2"/>
    <property type="match status" value="1"/>
</dbReference>
<evidence type="ECO:0000256" key="2">
    <source>
        <dbReference type="ARBA" id="ARBA00022771"/>
    </source>
</evidence>
<evidence type="ECO:0000313" key="8">
    <source>
        <dbReference type="EMBL" id="KAJ0982405.1"/>
    </source>
</evidence>
<dbReference type="PROSITE" id="PS00518">
    <property type="entry name" value="ZF_RING_1"/>
    <property type="match status" value="1"/>
</dbReference>
<gene>
    <name evidence="8" type="ORF">J5N97_010660</name>
</gene>
<evidence type="ECO:0000256" key="5">
    <source>
        <dbReference type="PROSITE-ProRule" id="PRU00175"/>
    </source>
</evidence>
<dbReference type="FunFam" id="3.30.40.10:FF:000033">
    <property type="entry name" value="Polycomb group RING finger protein 3"/>
    <property type="match status" value="1"/>
</dbReference>
<dbReference type="InterPro" id="IPR017907">
    <property type="entry name" value="Znf_RING_CS"/>
</dbReference>
<dbReference type="Proteomes" id="UP001085076">
    <property type="component" value="Miscellaneous, Linkage group lg02"/>
</dbReference>
<dbReference type="InterPro" id="IPR013083">
    <property type="entry name" value="Znf_RING/FYVE/PHD"/>
</dbReference>
<reference evidence="8" key="1">
    <citation type="submission" date="2021-03" db="EMBL/GenBank/DDBJ databases">
        <authorList>
            <person name="Li Z."/>
            <person name="Yang C."/>
        </authorList>
    </citation>
    <scope>NUCLEOTIDE SEQUENCE</scope>
    <source>
        <strain evidence="8">Dzin_1.0</strain>
        <tissue evidence="8">Leaf</tissue>
    </source>
</reference>
<sequence>MHGGLLTRKVSDDNGASGMACSEEAAAAPQMVVRMKRELVAACLTCPLCHKLLRDATTISECLHTFCRKCILEKLNDEDSCPICNIDLGCVPVEKLRPDHNLQDVRAKIFPYKRRKVEAPEVVSSVSFPVKRKERSLSSLVVNTSKIGSQTGLTGRRTKTARKAAVLRGLNPVISVAIKKHTVSFVDRGENISSSKALSKMSSISRTSQDSANEDSSSNSLPIRDQDDNEESLSDNSEDPAIKEDQINSPDNAVHTQEGTVMDSPHGQEIQGDKHVTDSSTPVRARATRSRGTNQRRSEPEISAQALVDAAAAVRNERRITPMWFYLEASTDQGGNASLPQISPGHVRIKDVVRPVSVIQKYLAMKLNLANEAQVELMCHGQRLNPTMPMIDLVDIWPPAASSQRVRTTVGASGSEFEITLSYRRAPRY</sequence>
<feature type="compositionally biased region" description="Low complexity" evidence="6">
    <location>
        <begin position="195"/>
        <end position="205"/>
    </location>
</feature>
<feature type="domain" description="RING-type" evidence="7">
    <location>
        <begin position="46"/>
        <end position="85"/>
    </location>
</feature>
<keyword evidence="3" id="KW-0862">Zinc</keyword>
<comment type="subunit">
    <text evidence="4">Interacts with DREB2A.</text>
</comment>
<dbReference type="GO" id="GO:0004842">
    <property type="term" value="F:ubiquitin-protein transferase activity"/>
    <property type="evidence" value="ECO:0007669"/>
    <property type="project" value="InterPro"/>
</dbReference>
<feature type="compositionally biased region" description="Acidic residues" evidence="6">
    <location>
        <begin position="227"/>
        <end position="238"/>
    </location>
</feature>
<reference evidence="8" key="2">
    <citation type="journal article" date="2022" name="Hortic Res">
        <title>The genome of Dioscorea zingiberensis sheds light on the biosynthesis, origin and evolution of the medicinally important diosgenin saponins.</title>
        <authorList>
            <person name="Li Y."/>
            <person name="Tan C."/>
            <person name="Li Z."/>
            <person name="Guo J."/>
            <person name="Li S."/>
            <person name="Chen X."/>
            <person name="Wang C."/>
            <person name="Dai X."/>
            <person name="Yang H."/>
            <person name="Song W."/>
            <person name="Hou L."/>
            <person name="Xu J."/>
            <person name="Tong Z."/>
            <person name="Xu A."/>
            <person name="Yuan X."/>
            <person name="Wang W."/>
            <person name="Yang Q."/>
            <person name="Chen L."/>
            <person name="Sun Z."/>
            <person name="Wang K."/>
            <person name="Pan B."/>
            <person name="Chen J."/>
            <person name="Bao Y."/>
            <person name="Liu F."/>
            <person name="Qi X."/>
            <person name="Gang D.R."/>
            <person name="Wen J."/>
            <person name="Li J."/>
        </authorList>
    </citation>
    <scope>NUCLEOTIDE SEQUENCE</scope>
    <source>
        <strain evidence="8">Dzin_1.0</strain>
    </source>
</reference>
<dbReference type="InterPro" id="IPR044807">
    <property type="entry name" value="DRIP1-like"/>
</dbReference>
<dbReference type="GO" id="GO:0051865">
    <property type="term" value="P:protein autoubiquitination"/>
    <property type="evidence" value="ECO:0007669"/>
    <property type="project" value="UniProtKB-ARBA"/>
</dbReference>
<evidence type="ECO:0000256" key="6">
    <source>
        <dbReference type="SAM" id="MobiDB-lite"/>
    </source>
</evidence>
<feature type="compositionally biased region" description="Polar residues" evidence="6">
    <location>
        <begin position="247"/>
        <end position="259"/>
    </location>
</feature>
<dbReference type="PANTHER" id="PTHR46293:SF1">
    <property type="entry name" value="OS03G0632800 PROTEIN"/>
    <property type="match status" value="1"/>
</dbReference>
<keyword evidence="9" id="KW-1185">Reference proteome</keyword>
<dbReference type="GO" id="GO:0008270">
    <property type="term" value="F:zinc ion binding"/>
    <property type="evidence" value="ECO:0007669"/>
    <property type="project" value="UniProtKB-KW"/>
</dbReference>
<accession>A0A9D5D1N2</accession>
<dbReference type="SUPFAM" id="SSF57850">
    <property type="entry name" value="RING/U-box"/>
    <property type="match status" value="1"/>
</dbReference>
<dbReference type="EMBL" id="JAGGNH010000002">
    <property type="protein sequence ID" value="KAJ0982405.1"/>
    <property type="molecule type" value="Genomic_DNA"/>
</dbReference>
<proteinExistence type="predicted"/>
<dbReference type="OrthoDB" id="1305878at2759"/>
<protein>
    <recommendedName>
        <fullName evidence="7">RING-type domain-containing protein</fullName>
    </recommendedName>
</protein>
<dbReference type="SMART" id="SM00184">
    <property type="entry name" value="RING"/>
    <property type="match status" value="1"/>
</dbReference>
<organism evidence="8 9">
    <name type="scientific">Dioscorea zingiberensis</name>
    <dbReference type="NCBI Taxonomy" id="325984"/>
    <lineage>
        <taxon>Eukaryota</taxon>
        <taxon>Viridiplantae</taxon>
        <taxon>Streptophyta</taxon>
        <taxon>Embryophyta</taxon>
        <taxon>Tracheophyta</taxon>
        <taxon>Spermatophyta</taxon>
        <taxon>Magnoliopsida</taxon>
        <taxon>Liliopsida</taxon>
        <taxon>Dioscoreales</taxon>
        <taxon>Dioscoreaceae</taxon>
        <taxon>Dioscorea</taxon>
    </lineage>
</organism>
<feature type="region of interest" description="Disordered" evidence="6">
    <location>
        <begin position="195"/>
        <end position="302"/>
    </location>
</feature>
<evidence type="ECO:0000256" key="1">
    <source>
        <dbReference type="ARBA" id="ARBA00022723"/>
    </source>
</evidence>
<dbReference type="Gene3D" id="3.30.40.10">
    <property type="entry name" value="Zinc/RING finger domain, C3HC4 (zinc finger)"/>
    <property type="match status" value="1"/>
</dbReference>
<dbReference type="PANTHER" id="PTHR46293">
    <property type="entry name" value="E3 UBIQUITIN PROTEIN LIGASE DRIP1"/>
    <property type="match status" value="1"/>
</dbReference>
<keyword evidence="1" id="KW-0479">Metal-binding</keyword>
<dbReference type="InterPro" id="IPR001841">
    <property type="entry name" value="Znf_RING"/>
</dbReference>
<evidence type="ECO:0000256" key="4">
    <source>
        <dbReference type="ARBA" id="ARBA00064110"/>
    </source>
</evidence>
<dbReference type="AlphaFoldDB" id="A0A9D5D1N2"/>